<dbReference type="AlphaFoldDB" id="A0A6J5DFR7"/>
<keyword evidence="3" id="KW-1185">Reference proteome</keyword>
<dbReference type="Gene3D" id="2.180.10.10">
    <property type="entry name" value="RHS repeat-associated core"/>
    <property type="match status" value="1"/>
</dbReference>
<feature type="compositionally biased region" description="Basic and acidic residues" evidence="1">
    <location>
        <begin position="132"/>
        <end position="143"/>
    </location>
</feature>
<proteinExistence type="predicted"/>
<dbReference type="SUPFAM" id="SSF56399">
    <property type="entry name" value="ADP-ribosylation"/>
    <property type="match status" value="1"/>
</dbReference>
<gene>
    <name evidence="2" type="ORF">LMG29542_01639</name>
</gene>
<reference evidence="2 3" key="1">
    <citation type="submission" date="2020-04" db="EMBL/GenBank/DDBJ databases">
        <authorList>
            <person name="De Canck E."/>
        </authorList>
    </citation>
    <scope>NUCLEOTIDE SEQUENCE [LARGE SCALE GENOMIC DNA]</scope>
    <source>
        <strain evidence="2 3">LMG 29542</strain>
    </source>
</reference>
<protein>
    <recommendedName>
        <fullName evidence="4">RHS repeat-associated core domain-containing protein</fullName>
    </recommendedName>
</protein>
<evidence type="ECO:0000256" key="1">
    <source>
        <dbReference type="SAM" id="MobiDB-lite"/>
    </source>
</evidence>
<name>A0A6J5DFR7_9BURK</name>
<dbReference type="NCBIfam" id="TIGR03696">
    <property type="entry name" value="Rhs_assc_core"/>
    <property type="match status" value="1"/>
</dbReference>
<organism evidence="2 3">
    <name type="scientific">Paraburkholderia humisilvae</name>
    <dbReference type="NCBI Taxonomy" id="627669"/>
    <lineage>
        <taxon>Bacteria</taxon>
        <taxon>Pseudomonadati</taxon>
        <taxon>Pseudomonadota</taxon>
        <taxon>Betaproteobacteria</taxon>
        <taxon>Burkholderiales</taxon>
        <taxon>Burkholderiaceae</taxon>
        <taxon>Paraburkholderia</taxon>
    </lineage>
</organism>
<dbReference type="Proteomes" id="UP000494363">
    <property type="component" value="Unassembled WGS sequence"/>
</dbReference>
<dbReference type="EMBL" id="CADIKH010000006">
    <property type="protein sequence ID" value="CAB3752002.1"/>
    <property type="molecule type" value="Genomic_DNA"/>
</dbReference>
<evidence type="ECO:0008006" key="4">
    <source>
        <dbReference type="Google" id="ProtNLM"/>
    </source>
</evidence>
<dbReference type="RefSeq" id="WP_175225953.1">
    <property type="nucleotide sequence ID" value="NZ_CADIKH010000006.1"/>
</dbReference>
<accession>A0A6J5DFR7</accession>
<evidence type="ECO:0000313" key="2">
    <source>
        <dbReference type="EMBL" id="CAB3752002.1"/>
    </source>
</evidence>
<dbReference type="InterPro" id="IPR022385">
    <property type="entry name" value="Rhs_assc_core"/>
</dbReference>
<evidence type="ECO:0000313" key="3">
    <source>
        <dbReference type="Proteomes" id="UP000494363"/>
    </source>
</evidence>
<sequence length="310" mass="33679">MGLQLTGVDSSGSLRYSFTGTTPQLFSYSPFGATLDQGTSLGFNGERPDPLTAVFHLGNGYRAFSPVLMRFMCPDSESPFGVGGINCYAYCGNDPVNSVDPDGHMFGIKAIVGSTIAAREIRRTEEAAEMERAASKAAKEAEAASKASSTTVDDEAGSSLTVYRSDDRSPRTIFDAGGFFPRSPTSPDFIKNMADSFTFIESHIRSPNRRLVSTGITEETGGFVKKFMYKMVIPNVRQVMPSEEVLGVKPKKVNAFTPKLILNAPTASESTVRAAKSKLEVTFGTPIERDYIVSYRKGEGAWLPFPKERP</sequence>
<dbReference type="Gene3D" id="3.90.210.10">
    <property type="entry name" value="Heat-Labile Enterotoxin, subunit A"/>
    <property type="match status" value="1"/>
</dbReference>
<feature type="region of interest" description="Disordered" evidence="1">
    <location>
        <begin position="132"/>
        <end position="162"/>
    </location>
</feature>